<reference evidence="10" key="1">
    <citation type="journal article" date="2020" name="Stud. Mycol.">
        <title>101 Dothideomycetes genomes: A test case for predicting lifestyles and emergence of pathogens.</title>
        <authorList>
            <person name="Haridas S."/>
            <person name="Albert R."/>
            <person name="Binder M."/>
            <person name="Bloem J."/>
            <person name="LaButti K."/>
            <person name="Salamov A."/>
            <person name="Andreopoulos B."/>
            <person name="Baker S."/>
            <person name="Barry K."/>
            <person name="Bills G."/>
            <person name="Bluhm B."/>
            <person name="Cannon C."/>
            <person name="Castanera R."/>
            <person name="Culley D."/>
            <person name="Daum C."/>
            <person name="Ezra D."/>
            <person name="Gonzalez J."/>
            <person name="Henrissat B."/>
            <person name="Kuo A."/>
            <person name="Liang C."/>
            <person name="Lipzen A."/>
            <person name="Lutzoni F."/>
            <person name="Magnuson J."/>
            <person name="Mondo S."/>
            <person name="Nolan M."/>
            <person name="Ohm R."/>
            <person name="Pangilinan J."/>
            <person name="Park H.-J."/>
            <person name="Ramirez L."/>
            <person name="Alfaro M."/>
            <person name="Sun H."/>
            <person name="Tritt A."/>
            <person name="Yoshinaga Y."/>
            <person name="Zwiers L.-H."/>
            <person name="Turgeon B."/>
            <person name="Goodwin S."/>
            <person name="Spatafora J."/>
            <person name="Crous P."/>
            <person name="Grigoriev I."/>
        </authorList>
    </citation>
    <scope>NUCLEOTIDE SEQUENCE [LARGE SCALE GENOMIC DNA]</scope>
    <source>
        <strain evidence="10">CBS 304.66</strain>
    </source>
</reference>
<dbReference type="PROSITE" id="PS50102">
    <property type="entry name" value="RRM"/>
    <property type="match status" value="1"/>
</dbReference>
<feature type="region of interest" description="Disordered" evidence="6">
    <location>
        <begin position="286"/>
        <end position="308"/>
    </location>
</feature>
<proteinExistence type="predicted"/>
<accession>A0A9P4KH17</accession>
<evidence type="ECO:0000256" key="6">
    <source>
        <dbReference type="SAM" id="MobiDB-lite"/>
    </source>
</evidence>
<dbReference type="PANTHER" id="PTHR35391">
    <property type="entry name" value="C2H2-TYPE DOMAIN-CONTAINING PROTEIN-RELATED"/>
    <property type="match status" value="1"/>
</dbReference>
<keyword evidence="5" id="KW-0694">RNA-binding</keyword>
<evidence type="ECO:0000256" key="2">
    <source>
        <dbReference type="ARBA" id="ARBA00022771"/>
    </source>
</evidence>
<dbReference type="OrthoDB" id="20872at2759"/>
<dbReference type="Pfam" id="PF00628">
    <property type="entry name" value="PHD"/>
    <property type="match status" value="1"/>
</dbReference>
<dbReference type="SUPFAM" id="SSF54928">
    <property type="entry name" value="RNA-binding domain, RBD"/>
    <property type="match status" value="1"/>
</dbReference>
<dbReference type="InterPro" id="IPR011011">
    <property type="entry name" value="Znf_FYVE_PHD"/>
</dbReference>
<dbReference type="InterPro" id="IPR035979">
    <property type="entry name" value="RBD_domain_sf"/>
</dbReference>
<dbReference type="Proteomes" id="UP000800093">
    <property type="component" value="Unassembled WGS sequence"/>
</dbReference>
<evidence type="ECO:0000313" key="9">
    <source>
        <dbReference type="EMBL" id="KAF2267558.1"/>
    </source>
</evidence>
<feature type="compositionally biased region" description="Polar residues" evidence="6">
    <location>
        <begin position="740"/>
        <end position="749"/>
    </location>
</feature>
<evidence type="ECO:0000256" key="3">
    <source>
        <dbReference type="ARBA" id="ARBA00022833"/>
    </source>
</evidence>
<dbReference type="GO" id="GO:0008270">
    <property type="term" value="F:zinc ion binding"/>
    <property type="evidence" value="ECO:0007669"/>
    <property type="project" value="UniProtKB-KW"/>
</dbReference>
<keyword evidence="10" id="KW-1185">Reference proteome</keyword>
<feature type="domain" description="PHD-type" evidence="7">
    <location>
        <begin position="770"/>
        <end position="822"/>
    </location>
</feature>
<evidence type="ECO:0000259" key="8">
    <source>
        <dbReference type="PROSITE" id="PS50102"/>
    </source>
</evidence>
<dbReference type="InterPro" id="IPR013087">
    <property type="entry name" value="Znf_C2H2_type"/>
</dbReference>
<dbReference type="SUPFAM" id="SSF57903">
    <property type="entry name" value="FYVE/PHD zinc finger"/>
    <property type="match status" value="1"/>
</dbReference>
<evidence type="ECO:0000313" key="10">
    <source>
        <dbReference type="Proteomes" id="UP000800093"/>
    </source>
</evidence>
<sequence length="1263" mass="142733">MSGVGGLDDTPVIANYVQACFTAFHETCTNLSKADVAIKRKILPYSLDDELGRFRLWCGNIGSHRKGRSSLDFKLREASHIKERVIELLKDLDMIVREANEIIIGERIPWEDFSDSESDISGDDVPYPSEGEAGATELQQLASNVAETITCLMRLSIAIRNPAPHDQFKESTQIDTSHFETFDIDHVRQKFPKAPDYLIERLGRAISRRRQYLRYREEHRKKLEKGLELSEIAPIPAVQVNLAAPVIVAHSEKIESTVASSIPIFLKSGITPPDLDEHNYYEDTVSQTSYASSTSDPTKLRPPPLPEQGQDGNPFECPLCFRFTSLSQLSAWHKHIYRDLHPYVCSFEDCKTPDSTFESRNDWFNHENTHRQWWECVAGCNAPFRTRFDFKEHLNLAHPDLCSESRLDDLMRTCERKAAVDTGAECVLCQQQLASLTQLRRHLGKHHEELALFALPSYLKDSEDEKDGGETRDDSLSIPSPASLAEATKTETVFCSHCGLEVGHNDLIVHIETEHPDSVLTCEIRGCDLRFLSQKDLTEHQQRYITAALGSGIKWRLYSKTGSFWDFIDEEEVHSNKIWNSNIVFVYGERFSSLINRTEILASSVPAGAIDALKNDDEYEIVQPFARENPGTETQHWLLIKRHLNWSDIKRLTTMSKTDPTGVLEGEGSILDVWKALQIRHEEKNIIPTYLQEPYEEGIASPQAAPSIPLFPESATTEKTPSRGHSERSPLKDTKHALETQKQLQKSPRVVTIQQNSHSLLERLERRHLRRYCICDDVSYGQMISCDNNCEKEWFHFECVGMTEKDIPTGPAKWYCPDCCQQLGVDTYGNLLIPPQNLYSIVVRNLGLEIDDSMLLSIFQNRFPSCISARVVPDDTAGAPSHGYVDFTDMRDQQRAVKEIDGEYCGSWRMSIDFTDINKNPNDHKPNTWRTRTYQVILHREGRAQATLEISTSEIFIRRIPFTRVHVKNILSIETMDEDSRKLGVTIKHRYGTLMFDASNETEAVQIFRDIQGRMLANGVSPTDDNNFQASLLRKKSLSSPSSAFAAVEASDSSYQDAVSPTSDVILDATLYDRTDPRSFASSSMQLGLSSNKILSGIEDEASREGMVGIRAARIKARVAELTSDTQDTLLASPLESEESIHPSRGVLSVSSFIDKIERGITTHWKIPYKGNAFEDTLDGSMLLLHELYAVDLSTSRHSRRIGSERDAVDLYATAMRRDEPSGRWRVVRPRVHVVLHTEDPAVAAQVLDRIMVVGGNALNQSK</sequence>
<dbReference type="EMBL" id="ML986590">
    <property type="protein sequence ID" value="KAF2267558.1"/>
    <property type="molecule type" value="Genomic_DNA"/>
</dbReference>
<dbReference type="Pfam" id="PF00076">
    <property type="entry name" value="RRM_1"/>
    <property type="match status" value="1"/>
</dbReference>
<dbReference type="Gene3D" id="3.30.70.330">
    <property type="match status" value="1"/>
</dbReference>
<feature type="compositionally biased region" description="Basic and acidic residues" evidence="6">
    <location>
        <begin position="720"/>
        <end position="739"/>
    </location>
</feature>
<dbReference type="InterPro" id="IPR058925">
    <property type="entry name" value="zf-C2H2_AcuF"/>
</dbReference>
<organism evidence="9 10">
    <name type="scientific">Lojkania enalia</name>
    <dbReference type="NCBI Taxonomy" id="147567"/>
    <lineage>
        <taxon>Eukaryota</taxon>
        <taxon>Fungi</taxon>
        <taxon>Dikarya</taxon>
        <taxon>Ascomycota</taxon>
        <taxon>Pezizomycotina</taxon>
        <taxon>Dothideomycetes</taxon>
        <taxon>Pleosporomycetidae</taxon>
        <taxon>Pleosporales</taxon>
        <taxon>Pleosporales incertae sedis</taxon>
        <taxon>Lojkania</taxon>
    </lineage>
</organism>
<dbReference type="InterPro" id="IPR019787">
    <property type="entry name" value="Znf_PHD-finger"/>
</dbReference>
<dbReference type="CDD" id="cd15505">
    <property type="entry name" value="PHD_ING"/>
    <property type="match status" value="1"/>
</dbReference>
<keyword evidence="2 4" id="KW-0863">Zinc-finger</keyword>
<feature type="domain" description="RRM" evidence="8">
    <location>
        <begin position="839"/>
        <end position="917"/>
    </location>
</feature>
<feature type="compositionally biased region" description="Polar residues" evidence="6">
    <location>
        <begin position="286"/>
        <end position="297"/>
    </location>
</feature>
<dbReference type="PROSITE" id="PS01359">
    <property type="entry name" value="ZF_PHD_1"/>
    <property type="match status" value="1"/>
</dbReference>
<dbReference type="SMART" id="SM00249">
    <property type="entry name" value="PHD"/>
    <property type="match status" value="1"/>
</dbReference>
<dbReference type="SMART" id="SM00355">
    <property type="entry name" value="ZnF_C2H2"/>
    <property type="match status" value="6"/>
</dbReference>
<dbReference type="InterPro" id="IPR001965">
    <property type="entry name" value="Znf_PHD"/>
</dbReference>
<evidence type="ECO:0000256" key="1">
    <source>
        <dbReference type="ARBA" id="ARBA00022723"/>
    </source>
</evidence>
<dbReference type="InterPro" id="IPR000504">
    <property type="entry name" value="RRM_dom"/>
</dbReference>
<evidence type="ECO:0000259" key="7">
    <source>
        <dbReference type="PROSITE" id="PS50016"/>
    </source>
</evidence>
<feature type="region of interest" description="Disordered" evidence="6">
    <location>
        <begin position="702"/>
        <end position="749"/>
    </location>
</feature>
<keyword evidence="1" id="KW-0479">Metal-binding</keyword>
<keyword evidence="3" id="KW-0862">Zinc</keyword>
<dbReference type="Gene3D" id="3.30.40.10">
    <property type="entry name" value="Zinc/RING finger domain, C3HC4 (zinc finger)"/>
    <property type="match status" value="1"/>
</dbReference>
<dbReference type="GO" id="GO:0003723">
    <property type="term" value="F:RNA binding"/>
    <property type="evidence" value="ECO:0007669"/>
    <property type="project" value="UniProtKB-UniRule"/>
</dbReference>
<dbReference type="InterPro" id="IPR019786">
    <property type="entry name" value="Zinc_finger_PHD-type_CS"/>
</dbReference>
<dbReference type="PANTHER" id="PTHR35391:SF7">
    <property type="entry name" value="C2H2-TYPE DOMAIN-CONTAINING PROTEIN"/>
    <property type="match status" value="1"/>
</dbReference>
<dbReference type="SMART" id="SM00360">
    <property type="entry name" value="RRM"/>
    <property type="match status" value="1"/>
</dbReference>
<gene>
    <name evidence="9" type="ORF">CC78DRAFT_576928</name>
</gene>
<name>A0A9P4KH17_9PLEO</name>
<evidence type="ECO:0000256" key="4">
    <source>
        <dbReference type="PROSITE-ProRule" id="PRU00146"/>
    </source>
</evidence>
<comment type="caution">
    <text evidence="9">The sequence shown here is derived from an EMBL/GenBank/DDBJ whole genome shotgun (WGS) entry which is preliminary data.</text>
</comment>
<evidence type="ECO:0008006" key="11">
    <source>
        <dbReference type="Google" id="ProtNLM"/>
    </source>
</evidence>
<protein>
    <recommendedName>
        <fullName evidence="11">PHD-type domain-containing protein</fullName>
    </recommendedName>
</protein>
<dbReference type="AlphaFoldDB" id="A0A9P4KH17"/>
<dbReference type="PROSITE" id="PS00028">
    <property type="entry name" value="ZINC_FINGER_C2H2_1"/>
    <property type="match status" value="2"/>
</dbReference>
<dbReference type="PROSITE" id="PS50016">
    <property type="entry name" value="ZF_PHD_2"/>
    <property type="match status" value="1"/>
</dbReference>
<dbReference type="Pfam" id="PF26082">
    <property type="entry name" value="zf-C2H2_AcuF"/>
    <property type="match status" value="1"/>
</dbReference>
<evidence type="ECO:0000256" key="5">
    <source>
        <dbReference type="PROSITE-ProRule" id="PRU00176"/>
    </source>
</evidence>
<dbReference type="InterPro" id="IPR013083">
    <property type="entry name" value="Znf_RING/FYVE/PHD"/>
</dbReference>
<dbReference type="InterPro" id="IPR012677">
    <property type="entry name" value="Nucleotide-bd_a/b_plait_sf"/>
</dbReference>